<reference evidence="3 4" key="1">
    <citation type="journal article" date="2023" name="Sci. Data">
        <title>Genome assembly of the Korean intertidal mud-creeper Batillaria attramentaria.</title>
        <authorList>
            <person name="Patra A.K."/>
            <person name="Ho P.T."/>
            <person name="Jun S."/>
            <person name="Lee S.J."/>
            <person name="Kim Y."/>
            <person name="Won Y.J."/>
        </authorList>
    </citation>
    <scope>NUCLEOTIDE SEQUENCE [LARGE SCALE GENOMIC DNA]</scope>
    <source>
        <strain evidence="3">Wonlab-2016</strain>
    </source>
</reference>
<evidence type="ECO:0000313" key="3">
    <source>
        <dbReference type="EMBL" id="KAK7471575.1"/>
    </source>
</evidence>
<sequence length="306" mass="34548">MSRSEGVLCLFLAVLVCGFTAATRRFLMDESGDETLQEAYAAIRDLDSRLQTVMADNDRLRERLESTETALAGQSSTLSSVQRDVQNMGSRVSADFVWYDDDWMLAFRATAGIGRPVYDAWTDVGHHDDDPMTRATLPCGCTTVNGSLPCDRHYRSRLLDLWPSASIDEVRLVLYENGTEKEHLTFSGTGSDYMSWFSQERLVESSWTDLKSTTGLNYFSIAGHPSEGRRFFINHAYNSCPNDVGWLVVKDKQSETCDWGHVLHVPAILYAPSNHEVTWESFREADVMAVFVKFRASVDFNQMCLN</sequence>
<dbReference type="Proteomes" id="UP001519460">
    <property type="component" value="Unassembled WGS sequence"/>
</dbReference>
<feature type="signal peptide" evidence="2">
    <location>
        <begin position="1"/>
        <end position="22"/>
    </location>
</feature>
<gene>
    <name evidence="3" type="ORF">BaRGS_00035803</name>
</gene>
<keyword evidence="4" id="KW-1185">Reference proteome</keyword>
<evidence type="ECO:0000313" key="4">
    <source>
        <dbReference type="Proteomes" id="UP001519460"/>
    </source>
</evidence>
<proteinExistence type="predicted"/>
<comment type="caution">
    <text evidence="3">The sequence shown here is derived from an EMBL/GenBank/DDBJ whole genome shotgun (WGS) entry which is preliminary data.</text>
</comment>
<name>A0ABD0JD24_9CAEN</name>
<dbReference type="AlphaFoldDB" id="A0ABD0JD24"/>
<feature type="chain" id="PRO_5044873926" evidence="2">
    <location>
        <begin position="23"/>
        <end position="306"/>
    </location>
</feature>
<organism evidence="3 4">
    <name type="scientific">Batillaria attramentaria</name>
    <dbReference type="NCBI Taxonomy" id="370345"/>
    <lineage>
        <taxon>Eukaryota</taxon>
        <taxon>Metazoa</taxon>
        <taxon>Spiralia</taxon>
        <taxon>Lophotrochozoa</taxon>
        <taxon>Mollusca</taxon>
        <taxon>Gastropoda</taxon>
        <taxon>Caenogastropoda</taxon>
        <taxon>Sorbeoconcha</taxon>
        <taxon>Cerithioidea</taxon>
        <taxon>Batillariidae</taxon>
        <taxon>Batillaria</taxon>
    </lineage>
</organism>
<dbReference type="EMBL" id="JACVVK020000488">
    <property type="protein sequence ID" value="KAK7471575.1"/>
    <property type="molecule type" value="Genomic_DNA"/>
</dbReference>
<protein>
    <submittedName>
        <fullName evidence="3">Uncharacterized protein</fullName>
    </submittedName>
</protein>
<feature type="coiled-coil region" evidence="1">
    <location>
        <begin position="43"/>
        <end position="70"/>
    </location>
</feature>
<evidence type="ECO:0000256" key="1">
    <source>
        <dbReference type="SAM" id="Coils"/>
    </source>
</evidence>
<evidence type="ECO:0000256" key="2">
    <source>
        <dbReference type="SAM" id="SignalP"/>
    </source>
</evidence>
<keyword evidence="1" id="KW-0175">Coiled coil</keyword>
<keyword evidence="2" id="KW-0732">Signal</keyword>
<accession>A0ABD0JD24</accession>